<protein>
    <submittedName>
        <fullName evidence="7">Glycosyltransferase</fullName>
        <ecNumber evidence="7">2.4.-.-</ecNumber>
    </submittedName>
</protein>
<keyword evidence="8" id="KW-1185">Reference proteome</keyword>
<dbReference type="PANTHER" id="PTHR43646:SF2">
    <property type="entry name" value="GLYCOSYLTRANSFERASE 2-LIKE DOMAIN-CONTAINING PROTEIN"/>
    <property type="match status" value="1"/>
</dbReference>
<dbReference type="Proteomes" id="UP001596237">
    <property type="component" value="Unassembled WGS sequence"/>
</dbReference>
<dbReference type="Pfam" id="PF00535">
    <property type="entry name" value="Glycos_transf_2"/>
    <property type="match status" value="1"/>
</dbReference>
<dbReference type="EMBL" id="JBHSTT010000012">
    <property type="protein sequence ID" value="MFC6388504.1"/>
    <property type="molecule type" value="Genomic_DNA"/>
</dbReference>
<evidence type="ECO:0000256" key="5">
    <source>
        <dbReference type="ARBA" id="ARBA00023136"/>
    </source>
</evidence>
<dbReference type="InterPro" id="IPR001173">
    <property type="entry name" value="Glyco_trans_2-like"/>
</dbReference>
<dbReference type="PANTHER" id="PTHR43646">
    <property type="entry name" value="GLYCOSYLTRANSFERASE"/>
    <property type="match status" value="1"/>
</dbReference>
<keyword evidence="4 7" id="KW-0808">Transferase</keyword>
<keyword evidence="2" id="KW-1003">Cell membrane</keyword>
<organism evidence="7 8">
    <name type="scientific">Methylorubrum zatmanii</name>
    <dbReference type="NCBI Taxonomy" id="29429"/>
    <lineage>
        <taxon>Bacteria</taxon>
        <taxon>Pseudomonadati</taxon>
        <taxon>Pseudomonadota</taxon>
        <taxon>Alphaproteobacteria</taxon>
        <taxon>Hyphomicrobiales</taxon>
        <taxon>Methylobacteriaceae</taxon>
        <taxon>Methylorubrum</taxon>
    </lineage>
</organism>
<evidence type="ECO:0000259" key="6">
    <source>
        <dbReference type="Pfam" id="PF00535"/>
    </source>
</evidence>
<feature type="domain" description="Glycosyltransferase 2-like" evidence="6">
    <location>
        <begin position="20"/>
        <end position="160"/>
    </location>
</feature>
<gene>
    <name evidence="7" type="ORF">ACFQDP_03905</name>
</gene>
<dbReference type="EC" id="2.4.-.-" evidence="7"/>
<name>A0ABW1WML7_9HYPH</name>
<dbReference type="SUPFAM" id="SSF53448">
    <property type="entry name" value="Nucleotide-diphospho-sugar transferases"/>
    <property type="match status" value="1"/>
</dbReference>
<keyword evidence="5" id="KW-0472">Membrane</keyword>
<evidence type="ECO:0000256" key="4">
    <source>
        <dbReference type="ARBA" id="ARBA00022679"/>
    </source>
</evidence>
<evidence type="ECO:0000256" key="2">
    <source>
        <dbReference type="ARBA" id="ARBA00022475"/>
    </source>
</evidence>
<accession>A0ABW1WML7</accession>
<comment type="subcellular location">
    <subcellularLocation>
        <location evidence="1">Cell membrane</location>
    </subcellularLocation>
</comment>
<dbReference type="Gene3D" id="3.90.550.10">
    <property type="entry name" value="Spore Coat Polysaccharide Biosynthesis Protein SpsA, Chain A"/>
    <property type="match status" value="1"/>
</dbReference>
<dbReference type="GO" id="GO:0016757">
    <property type="term" value="F:glycosyltransferase activity"/>
    <property type="evidence" value="ECO:0007669"/>
    <property type="project" value="UniProtKB-KW"/>
</dbReference>
<evidence type="ECO:0000256" key="3">
    <source>
        <dbReference type="ARBA" id="ARBA00022676"/>
    </source>
</evidence>
<dbReference type="InterPro" id="IPR029044">
    <property type="entry name" value="Nucleotide-diphossugar_trans"/>
</dbReference>
<proteinExistence type="predicted"/>
<dbReference type="CDD" id="cd00761">
    <property type="entry name" value="Glyco_tranf_GTA_type"/>
    <property type="match status" value="1"/>
</dbReference>
<dbReference type="RefSeq" id="WP_192281754.1">
    <property type="nucleotide sequence ID" value="NZ_JBHSTT010000012.1"/>
</dbReference>
<keyword evidence="3 7" id="KW-0328">Glycosyltransferase</keyword>
<evidence type="ECO:0000256" key="1">
    <source>
        <dbReference type="ARBA" id="ARBA00004236"/>
    </source>
</evidence>
<evidence type="ECO:0000313" key="8">
    <source>
        <dbReference type="Proteomes" id="UP001596237"/>
    </source>
</evidence>
<comment type="caution">
    <text evidence="7">The sequence shown here is derived from an EMBL/GenBank/DDBJ whole genome shotgun (WGS) entry which is preliminary data.</text>
</comment>
<sequence>MPPVSLDPTSRETARLDTIIAIPVRNEAERIARCLTAIGGQAGLAPGRLGLVLFLNNCTDGTAEIVAGLVPGLPIPVRVIERTYAGAHAGWARRAAMDAAVAWLEGEGASPATATILTTDADSVVPPDWVAANLAALAAGADAVAGRVELIPEEAALLPPSLPARGRLEDTYDALITEMEARIDPDPHDPWPCHRTTIGASLSVRLPAYRQVGGMPEIPLGEDGAFVGALLEQGFRVRHDRAVLVLISARLTGRAPGGVADTIRSRCEEPDALCDARMEAVPRALHRYAWRARLRRLHAEGRLGRDLAWAHRLGIPEAEARRIAALPRVGEIVAAVDRASPRLAYRPLMPRQLPGQIRFARLVLPVLRAALRLRRATPATTLPAVPAATADA</sequence>
<evidence type="ECO:0000313" key="7">
    <source>
        <dbReference type="EMBL" id="MFC6388504.1"/>
    </source>
</evidence>
<reference evidence="8" key="1">
    <citation type="journal article" date="2019" name="Int. J. Syst. Evol. Microbiol.">
        <title>The Global Catalogue of Microorganisms (GCM) 10K type strain sequencing project: providing services to taxonomists for standard genome sequencing and annotation.</title>
        <authorList>
            <consortium name="The Broad Institute Genomics Platform"/>
            <consortium name="The Broad Institute Genome Sequencing Center for Infectious Disease"/>
            <person name="Wu L."/>
            <person name="Ma J."/>
        </authorList>
    </citation>
    <scope>NUCLEOTIDE SEQUENCE [LARGE SCALE GENOMIC DNA]</scope>
    <source>
        <strain evidence="8">CCUG 36916</strain>
    </source>
</reference>